<dbReference type="PANTHER" id="PTHR30531:SF12">
    <property type="entry name" value="FLAGELLAR BIOSYNTHETIC PROTEIN FLHB"/>
    <property type="match status" value="1"/>
</dbReference>
<comment type="caution">
    <text evidence="1">The sequence shown here is derived from an EMBL/GenBank/DDBJ whole genome shotgun (WGS) entry which is preliminary data.</text>
</comment>
<keyword evidence="1" id="KW-0969">Cilium</keyword>
<protein>
    <submittedName>
        <fullName evidence="1">Flagellar biosynthesis protein</fullName>
    </submittedName>
</protein>
<dbReference type="EMBL" id="JAUSTR010000001">
    <property type="protein sequence ID" value="MDQ0161720.1"/>
    <property type="molecule type" value="Genomic_DNA"/>
</dbReference>
<dbReference type="Proteomes" id="UP001225646">
    <property type="component" value="Unassembled WGS sequence"/>
</dbReference>
<gene>
    <name evidence="1" type="ORF">J2S06_000790</name>
</gene>
<dbReference type="RefSeq" id="WP_044895577.1">
    <property type="nucleotide sequence ID" value="NZ_JAUSTR010000001.1"/>
</dbReference>
<dbReference type="PANTHER" id="PTHR30531">
    <property type="entry name" value="FLAGELLAR BIOSYNTHETIC PROTEIN FLHB"/>
    <property type="match status" value="1"/>
</dbReference>
<keyword evidence="1" id="KW-0282">Flagellum</keyword>
<name>A0ABT9VLH7_9BACI</name>
<organism evidence="1 2">
    <name type="scientific">Aeribacillus alveayuensis</name>
    <dbReference type="NCBI Taxonomy" id="279215"/>
    <lineage>
        <taxon>Bacteria</taxon>
        <taxon>Bacillati</taxon>
        <taxon>Bacillota</taxon>
        <taxon>Bacilli</taxon>
        <taxon>Bacillales</taxon>
        <taxon>Bacillaceae</taxon>
        <taxon>Aeribacillus</taxon>
    </lineage>
</organism>
<evidence type="ECO:0000313" key="2">
    <source>
        <dbReference type="Proteomes" id="UP001225646"/>
    </source>
</evidence>
<dbReference type="InterPro" id="IPR006135">
    <property type="entry name" value="T3SS_substrate_exporter"/>
</dbReference>
<reference evidence="1 2" key="1">
    <citation type="submission" date="2023-07" db="EMBL/GenBank/DDBJ databases">
        <title>Genomic Encyclopedia of Type Strains, Phase IV (KMG-IV): sequencing the most valuable type-strain genomes for metagenomic binning, comparative biology and taxonomic classification.</title>
        <authorList>
            <person name="Goeker M."/>
        </authorList>
    </citation>
    <scope>NUCLEOTIDE SEQUENCE [LARGE SCALE GENOMIC DNA]</scope>
    <source>
        <strain evidence="1 2">DSM 19092</strain>
    </source>
</reference>
<dbReference type="InterPro" id="IPR029025">
    <property type="entry name" value="T3SS_substrate_exporter_C"/>
</dbReference>
<accession>A0ABT9VLH7</accession>
<dbReference type="SUPFAM" id="SSF160544">
    <property type="entry name" value="EscU C-terminal domain-like"/>
    <property type="match status" value="1"/>
</dbReference>
<sequence>MNEQKKKKAVALKYDQQKDEAPIVAAKGSGRIAEEIIQLAEEHKIPVQKDEALLELLSEVDVNEKIPEELYKVVAELFAFIYRLDRDVKSP</sequence>
<dbReference type="Pfam" id="PF01312">
    <property type="entry name" value="Bac_export_2"/>
    <property type="match status" value="1"/>
</dbReference>
<dbReference type="Gene3D" id="3.40.1690.10">
    <property type="entry name" value="secretion proteins EscU"/>
    <property type="match status" value="1"/>
</dbReference>
<keyword evidence="1" id="KW-0966">Cell projection</keyword>
<evidence type="ECO:0000313" key="1">
    <source>
        <dbReference type="EMBL" id="MDQ0161720.1"/>
    </source>
</evidence>
<keyword evidence="2" id="KW-1185">Reference proteome</keyword>
<proteinExistence type="predicted"/>